<evidence type="ECO:0000256" key="6">
    <source>
        <dbReference type="ARBA" id="ARBA00023049"/>
    </source>
</evidence>
<dbReference type="GO" id="GO:0004222">
    <property type="term" value="F:metalloendopeptidase activity"/>
    <property type="evidence" value="ECO:0007669"/>
    <property type="project" value="TreeGrafter"/>
</dbReference>
<protein>
    <submittedName>
        <fullName evidence="10">Peptidoglycan DD-metalloendopeptidase family protein</fullName>
    </submittedName>
</protein>
<keyword evidence="6" id="KW-0482">Metalloprotease</keyword>
<keyword evidence="8" id="KW-0732">Signal</keyword>
<keyword evidence="11" id="KW-1185">Reference proteome</keyword>
<keyword evidence="7" id="KW-0175">Coiled coil</keyword>
<name>A0A8J7SUA9_9RHOB</name>
<proteinExistence type="predicted"/>
<keyword evidence="2" id="KW-0645">Protease</keyword>
<dbReference type="InterPro" id="IPR050570">
    <property type="entry name" value="Cell_wall_metabolism_enzyme"/>
</dbReference>
<dbReference type="RefSeq" id="WP_202660465.1">
    <property type="nucleotide sequence ID" value="NZ_JAESVP010000004.1"/>
</dbReference>
<comment type="caution">
    <text evidence="10">The sequence shown here is derived from an EMBL/GenBank/DDBJ whole genome shotgun (WGS) entry which is preliminary data.</text>
</comment>
<dbReference type="InterPro" id="IPR016047">
    <property type="entry name" value="M23ase_b-sheet_dom"/>
</dbReference>
<dbReference type="AlphaFoldDB" id="A0A8J7SUA9"/>
<keyword evidence="3" id="KW-0479">Metal-binding</keyword>
<evidence type="ECO:0000256" key="4">
    <source>
        <dbReference type="ARBA" id="ARBA00022801"/>
    </source>
</evidence>
<dbReference type="CDD" id="cd12797">
    <property type="entry name" value="M23_peptidase"/>
    <property type="match status" value="1"/>
</dbReference>
<evidence type="ECO:0000256" key="3">
    <source>
        <dbReference type="ARBA" id="ARBA00022723"/>
    </source>
</evidence>
<evidence type="ECO:0000256" key="1">
    <source>
        <dbReference type="ARBA" id="ARBA00001947"/>
    </source>
</evidence>
<evidence type="ECO:0000256" key="7">
    <source>
        <dbReference type="SAM" id="Coils"/>
    </source>
</evidence>
<dbReference type="Gene3D" id="2.70.70.10">
    <property type="entry name" value="Glucose Permease (Domain IIA)"/>
    <property type="match status" value="1"/>
</dbReference>
<dbReference type="InterPro" id="IPR011055">
    <property type="entry name" value="Dup_hybrid_motif"/>
</dbReference>
<comment type="cofactor">
    <cofactor evidence="1">
        <name>Zn(2+)</name>
        <dbReference type="ChEBI" id="CHEBI:29105"/>
    </cofactor>
</comment>
<feature type="coiled-coil region" evidence="7">
    <location>
        <begin position="131"/>
        <end position="158"/>
    </location>
</feature>
<dbReference type="GO" id="GO:0046872">
    <property type="term" value="F:metal ion binding"/>
    <property type="evidence" value="ECO:0007669"/>
    <property type="project" value="UniProtKB-KW"/>
</dbReference>
<keyword evidence="5" id="KW-0862">Zinc</keyword>
<dbReference type="PANTHER" id="PTHR21666:SF288">
    <property type="entry name" value="CELL DIVISION PROTEIN YTFB"/>
    <property type="match status" value="1"/>
</dbReference>
<keyword evidence="4" id="KW-0378">Hydrolase</keyword>
<evidence type="ECO:0000313" key="10">
    <source>
        <dbReference type="EMBL" id="MBL4928307.1"/>
    </source>
</evidence>
<feature type="domain" description="M23ase beta-sheet core" evidence="9">
    <location>
        <begin position="254"/>
        <end position="361"/>
    </location>
</feature>
<dbReference type="SUPFAM" id="SSF51261">
    <property type="entry name" value="Duplicated hybrid motif"/>
    <property type="match status" value="1"/>
</dbReference>
<dbReference type="Proteomes" id="UP000619033">
    <property type="component" value="Unassembled WGS sequence"/>
</dbReference>
<accession>A0A8J7SUA9</accession>
<dbReference type="PANTHER" id="PTHR21666">
    <property type="entry name" value="PEPTIDASE-RELATED"/>
    <property type="match status" value="1"/>
</dbReference>
<dbReference type="GO" id="GO:0006508">
    <property type="term" value="P:proteolysis"/>
    <property type="evidence" value="ECO:0007669"/>
    <property type="project" value="UniProtKB-KW"/>
</dbReference>
<feature type="signal peptide" evidence="8">
    <location>
        <begin position="1"/>
        <end position="20"/>
    </location>
</feature>
<feature type="coiled-coil region" evidence="7">
    <location>
        <begin position="23"/>
        <end position="91"/>
    </location>
</feature>
<gene>
    <name evidence="10" type="ORF">JI744_09340</name>
</gene>
<dbReference type="Pfam" id="PF01551">
    <property type="entry name" value="Peptidase_M23"/>
    <property type="match status" value="1"/>
</dbReference>
<evidence type="ECO:0000256" key="2">
    <source>
        <dbReference type="ARBA" id="ARBA00022670"/>
    </source>
</evidence>
<evidence type="ECO:0000256" key="5">
    <source>
        <dbReference type="ARBA" id="ARBA00022833"/>
    </source>
</evidence>
<reference evidence="10" key="1">
    <citation type="submission" date="2021-01" db="EMBL/GenBank/DDBJ databases">
        <title>Genome seq and assembly of Tabrizicola sp. KVB23.</title>
        <authorList>
            <person name="Chhetri G."/>
        </authorList>
    </citation>
    <scope>NUCLEOTIDE SEQUENCE</scope>
    <source>
        <strain evidence="10">KVB23</strain>
    </source>
</reference>
<sequence>MLRAVTLALCLALPAPAARAGVAEEAAAASDNLAAAVAALEQADSAKDRIAALTQTIRAYEQGLAAMRQSMRQAELRKSELDARLEAKRDDVAQLLGVLSGIEAEPGPMLLMHPDGPLGTVRSGMVLSDVTPALQAQANQLRAEITELEALRKLQTSAGDILQRGLTAAQAARSDLSQAMSERTELPKRFTEDPEVLKNLLESADTLNGFAKGLSLDDRQTPEFPNARGTLPLPVLGRVILKPGETDARGVERPGMVLATRPGALVTSPWAGTVRYSGPLLDYGNVIILEPGGGYLLIMAGLAEVYGQVGEVVAQGAALGLMGGADPGVADFLVQAEEGGGVADTETLYLELRQGADPVDPMEWFAATAAGKE</sequence>
<dbReference type="EMBL" id="JAESVP010000004">
    <property type="protein sequence ID" value="MBL4928307.1"/>
    <property type="molecule type" value="Genomic_DNA"/>
</dbReference>
<evidence type="ECO:0000256" key="8">
    <source>
        <dbReference type="SAM" id="SignalP"/>
    </source>
</evidence>
<evidence type="ECO:0000259" key="9">
    <source>
        <dbReference type="Pfam" id="PF01551"/>
    </source>
</evidence>
<feature type="chain" id="PRO_5035221130" evidence="8">
    <location>
        <begin position="21"/>
        <end position="373"/>
    </location>
</feature>
<organism evidence="10 11">
    <name type="scientific">Fuscibacter oryzae</name>
    <dbReference type="NCBI Taxonomy" id="2803939"/>
    <lineage>
        <taxon>Bacteria</taxon>
        <taxon>Pseudomonadati</taxon>
        <taxon>Pseudomonadota</taxon>
        <taxon>Alphaproteobacteria</taxon>
        <taxon>Rhodobacterales</taxon>
        <taxon>Paracoccaceae</taxon>
        <taxon>Fuscibacter</taxon>
    </lineage>
</organism>
<evidence type="ECO:0000313" key="11">
    <source>
        <dbReference type="Proteomes" id="UP000619033"/>
    </source>
</evidence>